<keyword evidence="2" id="KW-1185">Reference proteome</keyword>
<organism evidence="1 2">
    <name type="scientific">Helianthus annuus</name>
    <name type="common">Common sunflower</name>
    <dbReference type="NCBI Taxonomy" id="4232"/>
    <lineage>
        <taxon>Eukaryota</taxon>
        <taxon>Viridiplantae</taxon>
        <taxon>Streptophyta</taxon>
        <taxon>Embryophyta</taxon>
        <taxon>Tracheophyta</taxon>
        <taxon>Spermatophyta</taxon>
        <taxon>Magnoliopsida</taxon>
        <taxon>eudicotyledons</taxon>
        <taxon>Gunneridae</taxon>
        <taxon>Pentapetalae</taxon>
        <taxon>asterids</taxon>
        <taxon>campanulids</taxon>
        <taxon>Asterales</taxon>
        <taxon>Asteraceae</taxon>
        <taxon>Asteroideae</taxon>
        <taxon>Heliantheae alliance</taxon>
        <taxon>Heliantheae</taxon>
        <taxon>Helianthus</taxon>
    </lineage>
</organism>
<sequence length="95" mass="10643">MALGFRRKSVNGCNRCLKGRIETTPLHLAKTLIDSSTTTSSEEINVIHSGTTTLSLSSRKCSIGLDVHSMLHSRAWVPFQVPMIDRRRLDYTMPL</sequence>
<dbReference type="AlphaFoldDB" id="A0A251T807"/>
<name>A0A251T807_HELAN</name>
<dbReference type="Proteomes" id="UP000215914">
    <property type="component" value="Chromosome 11"/>
</dbReference>
<dbReference type="InParanoid" id="A0A251T807"/>
<evidence type="ECO:0000313" key="2">
    <source>
        <dbReference type="Proteomes" id="UP000215914"/>
    </source>
</evidence>
<accession>A0A251T807</accession>
<gene>
    <name evidence="1" type="ORF">HannXRQ_Chr11g0328621</name>
</gene>
<protein>
    <submittedName>
        <fullName evidence="1">Uncharacterized protein</fullName>
    </submittedName>
</protein>
<reference evidence="2" key="1">
    <citation type="journal article" date="2017" name="Nature">
        <title>The sunflower genome provides insights into oil metabolism, flowering and Asterid evolution.</title>
        <authorList>
            <person name="Badouin H."/>
            <person name="Gouzy J."/>
            <person name="Grassa C.J."/>
            <person name="Murat F."/>
            <person name="Staton S.E."/>
            <person name="Cottret L."/>
            <person name="Lelandais-Briere C."/>
            <person name="Owens G.L."/>
            <person name="Carrere S."/>
            <person name="Mayjonade B."/>
            <person name="Legrand L."/>
            <person name="Gill N."/>
            <person name="Kane N.C."/>
            <person name="Bowers J.E."/>
            <person name="Hubner S."/>
            <person name="Bellec A."/>
            <person name="Berard A."/>
            <person name="Berges H."/>
            <person name="Blanchet N."/>
            <person name="Boniface M.C."/>
            <person name="Brunel D."/>
            <person name="Catrice O."/>
            <person name="Chaidir N."/>
            <person name="Claudel C."/>
            <person name="Donnadieu C."/>
            <person name="Faraut T."/>
            <person name="Fievet G."/>
            <person name="Helmstetter N."/>
            <person name="King M."/>
            <person name="Knapp S.J."/>
            <person name="Lai Z."/>
            <person name="Le Paslier M.C."/>
            <person name="Lippi Y."/>
            <person name="Lorenzon L."/>
            <person name="Mandel J.R."/>
            <person name="Marage G."/>
            <person name="Marchand G."/>
            <person name="Marquand E."/>
            <person name="Bret-Mestries E."/>
            <person name="Morien E."/>
            <person name="Nambeesan S."/>
            <person name="Nguyen T."/>
            <person name="Pegot-Espagnet P."/>
            <person name="Pouilly N."/>
            <person name="Raftis F."/>
            <person name="Sallet E."/>
            <person name="Schiex T."/>
            <person name="Thomas J."/>
            <person name="Vandecasteele C."/>
            <person name="Vares D."/>
            <person name="Vear F."/>
            <person name="Vautrin S."/>
            <person name="Crespi M."/>
            <person name="Mangin B."/>
            <person name="Burke J.M."/>
            <person name="Salse J."/>
            <person name="Munos S."/>
            <person name="Vincourt P."/>
            <person name="Rieseberg L.H."/>
            <person name="Langlade N.B."/>
        </authorList>
    </citation>
    <scope>NUCLEOTIDE SEQUENCE [LARGE SCALE GENOMIC DNA]</scope>
    <source>
        <strain evidence="2">cv. SF193</strain>
    </source>
</reference>
<proteinExistence type="predicted"/>
<evidence type="ECO:0000313" key="1">
    <source>
        <dbReference type="EMBL" id="OTG07277.1"/>
    </source>
</evidence>
<dbReference type="EMBL" id="CM007900">
    <property type="protein sequence ID" value="OTG07277.1"/>
    <property type="molecule type" value="Genomic_DNA"/>
</dbReference>